<sequence length="48" mass="5276">MVKVHGKFVWHSHQDADEVFVVLLVEPKGVINTGDAGGESTAENDIWL</sequence>
<comment type="caution">
    <text evidence="1">The sequence shown here is derived from an EMBL/GenBank/DDBJ whole genome shotgun (WGS) entry which is preliminary data.</text>
</comment>
<dbReference type="Proteomes" id="UP001548189">
    <property type="component" value="Unassembled WGS sequence"/>
</dbReference>
<dbReference type="EMBL" id="JBEVCJ010000055">
    <property type="protein sequence ID" value="MET1257391.1"/>
    <property type="molecule type" value="Genomic_DNA"/>
</dbReference>
<evidence type="ECO:0000313" key="1">
    <source>
        <dbReference type="EMBL" id="MET1257391.1"/>
    </source>
</evidence>
<dbReference type="InterPro" id="IPR014710">
    <property type="entry name" value="RmlC-like_jellyroll"/>
</dbReference>
<reference evidence="1 2" key="1">
    <citation type="submission" date="2024-06" db="EMBL/GenBank/DDBJ databases">
        <authorList>
            <person name="Li F."/>
        </authorList>
    </citation>
    <scope>NUCLEOTIDE SEQUENCE [LARGE SCALE GENOMIC DNA]</scope>
    <source>
        <strain evidence="1 2">GXAS 311</strain>
    </source>
</reference>
<protein>
    <submittedName>
        <fullName evidence="1">Uncharacterized protein</fullName>
    </submittedName>
</protein>
<gene>
    <name evidence="1" type="ORF">ABVT43_19800</name>
</gene>
<evidence type="ECO:0000313" key="2">
    <source>
        <dbReference type="Proteomes" id="UP001548189"/>
    </source>
</evidence>
<organism evidence="1 2">
    <name type="scientific">Aliikangiella maris</name>
    <dbReference type="NCBI Taxonomy" id="3162458"/>
    <lineage>
        <taxon>Bacteria</taxon>
        <taxon>Pseudomonadati</taxon>
        <taxon>Pseudomonadota</taxon>
        <taxon>Gammaproteobacteria</taxon>
        <taxon>Oceanospirillales</taxon>
        <taxon>Pleioneaceae</taxon>
        <taxon>Aliikangiella</taxon>
    </lineage>
</organism>
<keyword evidence="2" id="KW-1185">Reference proteome</keyword>
<proteinExistence type="predicted"/>
<name>A0ABV2BZP1_9GAMM</name>
<dbReference type="Gene3D" id="2.60.120.10">
    <property type="entry name" value="Jelly Rolls"/>
    <property type="match status" value="1"/>
</dbReference>
<accession>A0ABV2BZP1</accession>